<dbReference type="GO" id="GO:0008198">
    <property type="term" value="F:ferrous iron binding"/>
    <property type="evidence" value="ECO:0007669"/>
    <property type="project" value="TreeGrafter"/>
</dbReference>
<keyword evidence="4 5" id="KW-0408">Iron</keyword>
<dbReference type="Gene3D" id="1.20.1260.10">
    <property type="match status" value="1"/>
</dbReference>
<dbReference type="GeneID" id="87888636"/>
<dbReference type="Proteomes" id="UP001273166">
    <property type="component" value="Unassembled WGS sequence"/>
</dbReference>
<dbReference type="InterPro" id="IPR012347">
    <property type="entry name" value="Ferritin-like"/>
</dbReference>
<comment type="catalytic activity">
    <reaction evidence="6">
        <text>4 Fe(2+) + O2 + 4 H(+) = 4 Fe(3+) + 2 H2O</text>
        <dbReference type="Rhea" id="RHEA:11148"/>
        <dbReference type="ChEBI" id="CHEBI:15377"/>
        <dbReference type="ChEBI" id="CHEBI:15378"/>
        <dbReference type="ChEBI" id="CHEBI:15379"/>
        <dbReference type="ChEBI" id="CHEBI:29033"/>
        <dbReference type="ChEBI" id="CHEBI:29034"/>
        <dbReference type="EC" id="1.16.3.1"/>
    </reaction>
</comment>
<dbReference type="GO" id="GO:0006826">
    <property type="term" value="P:iron ion transport"/>
    <property type="evidence" value="ECO:0007669"/>
    <property type="project" value="InterPro"/>
</dbReference>
<comment type="similarity">
    <text evidence="1 6">Belongs to the ferritin family.</text>
</comment>
<evidence type="ECO:0000256" key="2">
    <source>
        <dbReference type="ARBA" id="ARBA00022434"/>
    </source>
</evidence>
<evidence type="ECO:0000256" key="4">
    <source>
        <dbReference type="ARBA" id="ARBA00023004"/>
    </source>
</evidence>
<dbReference type="GO" id="GO:0008199">
    <property type="term" value="F:ferric iron binding"/>
    <property type="evidence" value="ECO:0007669"/>
    <property type="project" value="InterPro"/>
</dbReference>
<keyword evidence="3 5" id="KW-0479">Metal-binding</keyword>
<dbReference type="PANTHER" id="PTHR11431:SF75">
    <property type="entry name" value="FERRITIN"/>
    <property type="match status" value="1"/>
</dbReference>
<dbReference type="SUPFAM" id="SSF47240">
    <property type="entry name" value="Ferritin-like"/>
    <property type="match status" value="1"/>
</dbReference>
<feature type="binding site" evidence="5">
    <location>
        <position position="43"/>
    </location>
    <ligand>
        <name>Fe cation</name>
        <dbReference type="ChEBI" id="CHEBI:24875"/>
        <label>1</label>
    </ligand>
</feature>
<evidence type="ECO:0000256" key="6">
    <source>
        <dbReference type="RuleBase" id="RU361145"/>
    </source>
</evidence>
<keyword evidence="2 6" id="KW-0409">Iron storage</keyword>
<sequence>MSSKQEVLEAIKQLSDKNLDTEVRATGFKEELEEAIRGHIHIELQAWFFFRKLSNDCGRSNVALHGFGTLWKRSMVECLADANWLESYLSQRGGRSRPTAIEAPTVSWPDDPVDPVRPVYEALKVEKNLLEDLQRLCATCSKCGDGAAEDAIQTHFLRKETRHVKDMGDLLQQCVRVSKQAGHGLYHLDKELRENNGVVPWGMRNDPDTLTEELYNVNV</sequence>
<feature type="domain" description="Ferritin-like diiron" evidence="7">
    <location>
        <begin position="26"/>
        <end position="178"/>
    </location>
</feature>
<accession>A0AAJ0LZN5</accession>
<dbReference type="InterPro" id="IPR009078">
    <property type="entry name" value="Ferritin-like_SF"/>
</dbReference>
<keyword evidence="6" id="KW-0560">Oxidoreductase</keyword>
<evidence type="ECO:0000259" key="7">
    <source>
        <dbReference type="PROSITE" id="PS50905"/>
    </source>
</evidence>
<dbReference type="EC" id="1.16.3.1" evidence="6"/>
<reference evidence="8" key="1">
    <citation type="journal article" date="2023" name="Mol. Phylogenet. Evol.">
        <title>Genome-scale phylogeny and comparative genomics of the fungal order Sordariales.</title>
        <authorList>
            <person name="Hensen N."/>
            <person name="Bonometti L."/>
            <person name="Westerberg I."/>
            <person name="Brannstrom I.O."/>
            <person name="Guillou S."/>
            <person name="Cros-Aarteil S."/>
            <person name="Calhoun S."/>
            <person name="Haridas S."/>
            <person name="Kuo A."/>
            <person name="Mondo S."/>
            <person name="Pangilinan J."/>
            <person name="Riley R."/>
            <person name="LaButti K."/>
            <person name="Andreopoulos B."/>
            <person name="Lipzen A."/>
            <person name="Chen C."/>
            <person name="Yan M."/>
            <person name="Daum C."/>
            <person name="Ng V."/>
            <person name="Clum A."/>
            <person name="Steindorff A."/>
            <person name="Ohm R.A."/>
            <person name="Martin F."/>
            <person name="Silar P."/>
            <person name="Natvig D.O."/>
            <person name="Lalanne C."/>
            <person name="Gautier V."/>
            <person name="Ament-Velasquez S.L."/>
            <person name="Kruys A."/>
            <person name="Hutchinson M.I."/>
            <person name="Powell A.J."/>
            <person name="Barry K."/>
            <person name="Miller A.N."/>
            <person name="Grigoriev I.V."/>
            <person name="Debuchy R."/>
            <person name="Gladieux P."/>
            <person name="Hiltunen Thoren M."/>
            <person name="Johannesson H."/>
        </authorList>
    </citation>
    <scope>NUCLEOTIDE SEQUENCE</scope>
    <source>
        <strain evidence="8">CBS 333.67</strain>
    </source>
</reference>
<dbReference type="EMBL" id="JAUDZG010000006">
    <property type="protein sequence ID" value="KAK3303617.1"/>
    <property type="molecule type" value="Genomic_DNA"/>
</dbReference>
<feature type="binding site" evidence="5">
    <location>
        <position position="126"/>
    </location>
    <ligand>
        <name>Fe cation</name>
        <dbReference type="ChEBI" id="CHEBI:24875"/>
        <label>1</label>
    </ligand>
</feature>
<evidence type="ECO:0000256" key="1">
    <source>
        <dbReference type="ARBA" id="ARBA00007513"/>
    </source>
</evidence>
<evidence type="ECO:0000256" key="3">
    <source>
        <dbReference type="ARBA" id="ARBA00022723"/>
    </source>
</evidence>
<dbReference type="GO" id="GO:0005737">
    <property type="term" value="C:cytoplasm"/>
    <property type="evidence" value="ECO:0007669"/>
    <property type="project" value="TreeGrafter"/>
</dbReference>
<dbReference type="InterPro" id="IPR009040">
    <property type="entry name" value="Ferritin-like_diiron"/>
</dbReference>
<comment type="caution">
    <text evidence="8">The sequence shown here is derived from an EMBL/GenBank/DDBJ whole genome shotgun (WGS) entry which is preliminary data.</text>
</comment>
<dbReference type="InterPro" id="IPR001519">
    <property type="entry name" value="Ferritin"/>
</dbReference>
<dbReference type="Pfam" id="PF00210">
    <property type="entry name" value="Ferritin"/>
    <property type="match status" value="1"/>
</dbReference>
<dbReference type="PANTHER" id="PTHR11431">
    <property type="entry name" value="FERRITIN"/>
    <property type="match status" value="1"/>
</dbReference>
<reference evidence="8" key="2">
    <citation type="submission" date="2023-06" db="EMBL/GenBank/DDBJ databases">
        <authorList>
            <consortium name="Lawrence Berkeley National Laboratory"/>
            <person name="Mondo S.J."/>
            <person name="Hensen N."/>
            <person name="Bonometti L."/>
            <person name="Westerberg I."/>
            <person name="Brannstrom I.O."/>
            <person name="Guillou S."/>
            <person name="Cros-Aarteil S."/>
            <person name="Calhoun S."/>
            <person name="Haridas S."/>
            <person name="Kuo A."/>
            <person name="Pangilinan J."/>
            <person name="Riley R."/>
            <person name="Labutti K."/>
            <person name="Andreopoulos B."/>
            <person name="Lipzen A."/>
            <person name="Chen C."/>
            <person name="Yanf M."/>
            <person name="Daum C."/>
            <person name="Ng V."/>
            <person name="Clum A."/>
            <person name="Steindorff A."/>
            <person name="Ohm R."/>
            <person name="Martin F."/>
            <person name="Silar P."/>
            <person name="Natvig D."/>
            <person name="Lalanne C."/>
            <person name="Gautier V."/>
            <person name="Ament-Velasquez S.L."/>
            <person name="Kruys A."/>
            <person name="Hutchinson M.I."/>
            <person name="Powell A.J."/>
            <person name="Barry K."/>
            <person name="Miller A.N."/>
            <person name="Grigoriev I.V."/>
            <person name="Debuchy R."/>
            <person name="Gladieux P."/>
            <person name="Thoren M.H."/>
            <person name="Johannesson H."/>
        </authorList>
    </citation>
    <scope>NUCLEOTIDE SEQUENCE</scope>
    <source>
        <strain evidence="8">CBS 333.67</strain>
    </source>
</reference>
<dbReference type="RefSeq" id="XP_062719397.1">
    <property type="nucleotide sequence ID" value="XM_062869807.1"/>
</dbReference>
<dbReference type="InterPro" id="IPR008331">
    <property type="entry name" value="Ferritin_DPS_dom"/>
</dbReference>
<evidence type="ECO:0000256" key="5">
    <source>
        <dbReference type="PIRSR" id="PIRSR601519-1"/>
    </source>
</evidence>
<dbReference type="PROSITE" id="PS50905">
    <property type="entry name" value="FERRITIN_LIKE"/>
    <property type="match status" value="1"/>
</dbReference>
<dbReference type="GO" id="GO:0006879">
    <property type="term" value="P:intracellular iron ion homeostasis"/>
    <property type="evidence" value="ECO:0007669"/>
    <property type="project" value="UniProtKB-KW"/>
</dbReference>
<proteinExistence type="inferred from homology"/>
<gene>
    <name evidence="8" type="ORF">B0T15DRAFT_540780</name>
</gene>
<dbReference type="AlphaFoldDB" id="A0AAJ0LZN5"/>
<protein>
    <recommendedName>
        <fullName evidence="6">Ferritin</fullName>
        <ecNumber evidence="6">1.16.3.1</ecNumber>
    </recommendedName>
</protein>
<keyword evidence="9" id="KW-1185">Reference proteome</keyword>
<name>A0AAJ0LZN5_9PEZI</name>
<organism evidence="8 9">
    <name type="scientific">Chaetomium strumarium</name>
    <dbReference type="NCBI Taxonomy" id="1170767"/>
    <lineage>
        <taxon>Eukaryota</taxon>
        <taxon>Fungi</taxon>
        <taxon>Dikarya</taxon>
        <taxon>Ascomycota</taxon>
        <taxon>Pezizomycotina</taxon>
        <taxon>Sordariomycetes</taxon>
        <taxon>Sordariomycetidae</taxon>
        <taxon>Sordariales</taxon>
        <taxon>Chaetomiaceae</taxon>
        <taxon>Chaetomium</taxon>
    </lineage>
</organism>
<comment type="function">
    <text evidence="6">Stores iron in a soluble, non-toxic, readily available form. Important for iron homeostasis. Iron is taken up in the ferrous form and deposited as ferric hydroxides after oxidation.</text>
</comment>
<evidence type="ECO:0000313" key="8">
    <source>
        <dbReference type="EMBL" id="KAK3303617.1"/>
    </source>
</evidence>
<dbReference type="GO" id="GO:0004322">
    <property type="term" value="F:ferroxidase activity"/>
    <property type="evidence" value="ECO:0007669"/>
    <property type="project" value="UniProtKB-EC"/>
</dbReference>
<evidence type="ECO:0000313" key="9">
    <source>
        <dbReference type="Proteomes" id="UP001273166"/>
    </source>
</evidence>